<accession>A0A0L0G860</accession>
<organism evidence="1 2">
    <name type="scientific">Sphaeroforma arctica JP610</name>
    <dbReference type="NCBI Taxonomy" id="667725"/>
    <lineage>
        <taxon>Eukaryota</taxon>
        <taxon>Ichthyosporea</taxon>
        <taxon>Ichthyophonida</taxon>
        <taxon>Sphaeroforma</taxon>
    </lineage>
</organism>
<evidence type="ECO:0000313" key="2">
    <source>
        <dbReference type="Proteomes" id="UP000054560"/>
    </source>
</evidence>
<dbReference type="RefSeq" id="XP_014158340.1">
    <property type="nucleotide sequence ID" value="XM_014302865.1"/>
</dbReference>
<sequence length="92" mass="10230">MTKNIQSEDIEMIRYQGKKNKMTAPYGGQCKIISREGNDCNFDAIKAPEYSNSVSNELIDLIKKANGLGDVQISQETQFSSISDHRPSNSSD</sequence>
<name>A0A0L0G860_9EUKA</name>
<dbReference type="Proteomes" id="UP000054560">
    <property type="component" value="Unassembled WGS sequence"/>
</dbReference>
<proteinExistence type="predicted"/>
<protein>
    <submittedName>
        <fullName evidence="1">Uncharacterized protein</fullName>
    </submittedName>
</protein>
<evidence type="ECO:0000313" key="1">
    <source>
        <dbReference type="EMBL" id="KNC84438.1"/>
    </source>
</evidence>
<keyword evidence="2" id="KW-1185">Reference proteome</keyword>
<dbReference type="EMBL" id="KQ241764">
    <property type="protein sequence ID" value="KNC84438.1"/>
    <property type="molecule type" value="Genomic_DNA"/>
</dbReference>
<dbReference type="GeneID" id="25903838"/>
<dbReference type="AlphaFoldDB" id="A0A0L0G860"/>
<gene>
    <name evidence="1" type="ORF">SARC_03334</name>
</gene>
<reference evidence="1 2" key="1">
    <citation type="submission" date="2011-02" db="EMBL/GenBank/DDBJ databases">
        <title>The Genome Sequence of Sphaeroforma arctica JP610.</title>
        <authorList>
            <consortium name="The Broad Institute Genome Sequencing Platform"/>
            <person name="Russ C."/>
            <person name="Cuomo C."/>
            <person name="Young S.K."/>
            <person name="Zeng Q."/>
            <person name="Gargeya S."/>
            <person name="Alvarado L."/>
            <person name="Berlin A."/>
            <person name="Chapman S.B."/>
            <person name="Chen Z."/>
            <person name="Freedman E."/>
            <person name="Gellesch M."/>
            <person name="Goldberg J."/>
            <person name="Griggs A."/>
            <person name="Gujja S."/>
            <person name="Heilman E."/>
            <person name="Heiman D."/>
            <person name="Howarth C."/>
            <person name="Mehta T."/>
            <person name="Neiman D."/>
            <person name="Pearson M."/>
            <person name="Roberts A."/>
            <person name="Saif S."/>
            <person name="Shea T."/>
            <person name="Shenoy N."/>
            <person name="Sisk P."/>
            <person name="Stolte C."/>
            <person name="Sykes S."/>
            <person name="White J."/>
            <person name="Yandava C."/>
            <person name="Burger G."/>
            <person name="Gray M.W."/>
            <person name="Holland P.W.H."/>
            <person name="King N."/>
            <person name="Lang F.B.F."/>
            <person name="Roger A.J."/>
            <person name="Ruiz-Trillo I."/>
            <person name="Haas B."/>
            <person name="Nusbaum C."/>
            <person name="Birren B."/>
        </authorList>
    </citation>
    <scope>NUCLEOTIDE SEQUENCE [LARGE SCALE GENOMIC DNA]</scope>
    <source>
        <strain evidence="1 2">JP610</strain>
    </source>
</reference>